<feature type="region of interest" description="Disordered" evidence="1">
    <location>
        <begin position="1"/>
        <end position="27"/>
    </location>
</feature>
<dbReference type="EMBL" id="JAADZA010000002">
    <property type="protein sequence ID" value="NEV10084.1"/>
    <property type="molecule type" value="Genomic_DNA"/>
</dbReference>
<gene>
    <name evidence="2" type="ORF">GXW80_03695</name>
</gene>
<accession>A0A6P1C536</accession>
<protein>
    <submittedName>
        <fullName evidence="2">Uncharacterized protein</fullName>
    </submittedName>
</protein>
<sequence>MNKPQSKAEYMPAPDQSAGNSKLPLATRRPSIHAADESFSIWERQQPALANFEPEAAAFVSFLVEFASTHRDLKRICQFLAFLASHFFRNQYGIAAIGLQKEPKKVIRDAIV</sequence>
<comment type="caution">
    <text evidence="2">The sequence shown here is derived from an EMBL/GenBank/DDBJ whole genome shotgun (WGS) entry which is preliminary data.</text>
</comment>
<proteinExistence type="predicted"/>
<evidence type="ECO:0000313" key="2">
    <source>
        <dbReference type="EMBL" id="NEV10084.1"/>
    </source>
</evidence>
<dbReference type="AlphaFoldDB" id="A0A6P1C536"/>
<evidence type="ECO:0000256" key="1">
    <source>
        <dbReference type="SAM" id="MobiDB-lite"/>
    </source>
</evidence>
<organism evidence="2 3">
    <name type="scientific">Rhizobium tropici</name>
    <dbReference type="NCBI Taxonomy" id="398"/>
    <lineage>
        <taxon>Bacteria</taxon>
        <taxon>Pseudomonadati</taxon>
        <taxon>Pseudomonadota</taxon>
        <taxon>Alphaproteobacteria</taxon>
        <taxon>Hyphomicrobiales</taxon>
        <taxon>Rhizobiaceae</taxon>
        <taxon>Rhizobium/Agrobacterium group</taxon>
        <taxon>Rhizobium</taxon>
    </lineage>
</organism>
<evidence type="ECO:0000313" key="3">
    <source>
        <dbReference type="Proteomes" id="UP000471190"/>
    </source>
</evidence>
<reference evidence="2 3" key="1">
    <citation type="submission" date="2020-02" db="EMBL/GenBank/DDBJ databases">
        <title>Draft genome sequence of Rhizobium tropici.</title>
        <authorList>
            <person name="Khayi S."/>
            <person name="Jemo M."/>
        </authorList>
    </citation>
    <scope>NUCLEOTIDE SEQUENCE [LARGE SCALE GENOMIC DNA]</scope>
    <source>
        <strain evidence="2 3">A12</strain>
    </source>
</reference>
<name>A0A6P1C536_RHITR</name>
<dbReference type="Proteomes" id="UP000471190">
    <property type="component" value="Unassembled WGS sequence"/>
</dbReference>